<organism evidence="2 3">
    <name type="scientific">Dendroctonus ponderosae</name>
    <name type="common">Mountain pine beetle</name>
    <dbReference type="NCBI Taxonomy" id="77166"/>
    <lineage>
        <taxon>Eukaryota</taxon>
        <taxon>Metazoa</taxon>
        <taxon>Ecdysozoa</taxon>
        <taxon>Arthropoda</taxon>
        <taxon>Hexapoda</taxon>
        <taxon>Insecta</taxon>
        <taxon>Pterygota</taxon>
        <taxon>Neoptera</taxon>
        <taxon>Endopterygota</taxon>
        <taxon>Coleoptera</taxon>
        <taxon>Polyphaga</taxon>
        <taxon>Cucujiformia</taxon>
        <taxon>Curculionidae</taxon>
        <taxon>Scolytinae</taxon>
        <taxon>Dendroctonus</taxon>
    </lineage>
</organism>
<name>U4UJ81_DENPD</name>
<dbReference type="STRING" id="77166.U4UJ81"/>
<proteinExistence type="predicted"/>
<gene>
    <name evidence="2" type="ORF">D910_10449</name>
</gene>
<dbReference type="InterPro" id="IPR011993">
    <property type="entry name" value="PH-like_dom_sf"/>
</dbReference>
<dbReference type="Gene3D" id="2.30.29.30">
    <property type="entry name" value="Pleckstrin-homology domain (PH domain)/Phosphotyrosine-binding domain (PTB)"/>
    <property type="match status" value="1"/>
</dbReference>
<sequence>MHRSGQARKGHVAKVRKLFETGREVERPCTLPRRNLSKSCDNLHITNRNMDLEAPVKPMDNLECLEQSLKWTEAKEHELKTYLDKVTQLKPKRKPVAAPRRFAPPTRQQELEITFQQATQCGRLESFRRQNLAQIDQTIAEMNADGFIGGSATSGSGSESDDEAAINCTVDAIMGDCRRLLNYSPTQEKNETHSDGHLNHSAGLFSEEHADYEPIASWAPSGALRAQKLHTSCAISSIMEHLKFTERRYLQELTGIIPVYLYGISNHSHEDVKNSASLLTETLEGLLKLQKEFEYSLAIARSLDGVLRAFIHYEDLFNTYKKFFMTQCCGLTFALSDSKAEFSKEITLGAILSQRLFHYKMHLEEIQAELQAFRDFLPIVEHLLSFITDILNLCNVKNVLERIVPVPTILKSAPKPPLEVASCPFEAYGDYLLKDKFKVSKPFKRTLTIYLFRHIVLLTREDKNDTFYYQGHIRMDEIILLPADDKKKKVIKFYHYEKSKTFHTPVIYKFEATSREVHATWRENITNILGLQHEELRSKVYQKHLEGS</sequence>
<feature type="domain" description="SOS1/NGEF-like PH" evidence="1">
    <location>
        <begin position="427"/>
        <end position="528"/>
    </location>
</feature>
<dbReference type="Pfam" id="PF22697">
    <property type="entry name" value="SOS1_NGEF_PH"/>
    <property type="match status" value="1"/>
</dbReference>
<reference evidence="2 3" key="1">
    <citation type="journal article" date="2013" name="Genome Biol.">
        <title>Draft genome of the mountain pine beetle, Dendroctonus ponderosae Hopkins, a major forest pest.</title>
        <authorList>
            <person name="Keeling C.I."/>
            <person name="Yuen M.M."/>
            <person name="Liao N.Y."/>
            <person name="Docking T.R."/>
            <person name="Chan S.K."/>
            <person name="Taylor G.A."/>
            <person name="Palmquist D.L."/>
            <person name="Jackman S.D."/>
            <person name="Nguyen A."/>
            <person name="Li M."/>
            <person name="Henderson H."/>
            <person name="Janes J.K."/>
            <person name="Zhao Y."/>
            <person name="Pandoh P."/>
            <person name="Moore R."/>
            <person name="Sperling F.A."/>
            <person name="Huber D.P."/>
            <person name="Birol I."/>
            <person name="Jones S.J."/>
            <person name="Bohlmann J."/>
        </authorList>
    </citation>
    <scope>NUCLEOTIDE SEQUENCE</scope>
</reference>
<dbReference type="SUPFAM" id="SSF50729">
    <property type="entry name" value="PH domain-like"/>
    <property type="match status" value="1"/>
</dbReference>
<evidence type="ECO:0000259" key="1">
    <source>
        <dbReference type="Pfam" id="PF22697"/>
    </source>
</evidence>
<dbReference type="InterPro" id="IPR035899">
    <property type="entry name" value="DBL_dom_sf"/>
</dbReference>
<evidence type="ECO:0000313" key="3">
    <source>
        <dbReference type="Proteomes" id="UP000030742"/>
    </source>
</evidence>
<dbReference type="Gene3D" id="1.20.900.10">
    <property type="entry name" value="Dbl homology (DH) domain"/>
    <property type="match status" value="1"/>
</dbReference>
<dbReference type="EMBL" id="KB632347">
    <property type="protein sequence ID" value="ERL93152.1"/>
    <property type="molecule type" value="Genomic_DNA"/>
</dbReference>
<dbReference type="AlphaFoldDB" id="U4UJ81"/>
<accession>U4UJ81</accession>
<dbReference type="InterPro" id="IPR055251">
    <property type="entry name" value="SOS1_NGEF_PH"/>
</dbReference>
<dbReference type="SUPFAM" id="SSF48065">
    <property type="entry name" value="DBL homology domain (DH-domain)"/>
    <property type="match status" value="1"/>
</dbReference>
<evidence type="ECO:0000313" key="2">
    <source>
        <dbReference type="EMBL" id="ERL93152.1"/>
    </source>
</evidence>
<dbReference type="OrthoDB" id="6152532at2759"/>
<dbReference type="Proteomes" id="UP000030742">
    <property type="component" value="Unassembled WGS sequence"/>
</dbReference>
<protein>
    <recommendedName>
        <fullName evidence="1">SOS1/NGEF-like PH domain-containing protein</fullName>
    </recommendedName>
</protein>